<dbReference type="GO" id="GO:0001669">
    <property type="term" value="C:acrosomal vesicle"/>
    <property type="evidence" value="ECO:0007669"/>
    <property type="project" value="TreeGrafter"/>
</dbReference>
<dbReference type="InterPro" id="IPR037695">
    <property type="entry name" value="IQUB"/>
</dbReference>
<dbReference type="AlphaFoldDB" id="A0AAJ7SCB3"/>
<dbReference type="GeneID" id="108631548"/>
<protein>
    <submittedName>
        <fullName evidence="4">IQ and ubiquitin-like domain-containing protein</fullName>
    </submittedName>
</protein>
<proteinExistence type="predicted"/>
<feature type="region of interest" description="Disordered" evidence="1">
    <location>
        <begin position="104"/>
        <end position="135"/>
    </location>
</feature>
<evidence type="ECO:0000313" key="3">
    <source>
        <dbReference type="Proteomes" id="UP000694925"/>
    </source>
</evidence>
<dbReference type="RefSeq" id="XP_026674825.1">
    <property type="nucleotide sequence ID" value="XM_026819024.1"/>
</dbReference>
<dbReference type="GO" id="GO:0030317">
    <property type="term" value="P:flagellated sperm motility"/>
    <property type="evidence" value="ECO:0007669"/>
    <property type="project" value="TreeGrafter"/>
</dbReference>
<name>A0AAJ7SCB3_9HYME</name>
<dbReference type="GO" id="GO:0031514">
    <property type="term" value="C:motile cilium"/>
    <property type="evidence" value="ECO:0007669"/>
    <property type="project" value="TreeGrafter"/>
</dbReference>
<dbReference type="KEGG" id="ccal:108631548"/>
<dbReference type="PANTHER" id="PTHR21074">
    <property type="entry name" value="IQ AND UBIQUITIN-LIKE DOMAIN-CONTAINING PROTEIN"/>
    <property type="match status" value="1"/>
</dbReference>
<feature type="domain" description="IQ motif and ubiquitin-like" evidence="2">
    <location>
        <begin position="207"/>
        <end position="326"/>
    </location>
</feature>
<evidence type="ECO:0000256" key="1">
    <source>
        <dbReference type="SAM" id="MobiDB-lite"/>
    </source>
</evidence>
<evidence type="ECO:0000313" key="4">
    <source>
        <dbReference type="RefSeq" id="XP_026674825.1"/>
    </source>
</evidence>
<gene>
    <name evidence="4" type="primary">LOC108631548</name>
</gene>
<dbReference type="Proteomes" id="UP000694925">
    <property type="component" value="Unplaced"/>
</dbReference>
<accession>A0AAJ7SCB3</accession>
<dbReference type="Pfam" id="PF25805">
    <property type="entry name" value="IQUB"/>
    <property type="match status" value="1"/>
</dbReference>
<dbReference type="InterPro" id="IPR057887">
    <property type="entry name" value="IQUB_helical"/>
</dbReference>
<dbReference type="GO" id="GO:0060271">
    <property type="term" value="P:cilium assembly"/>
    <property type="evidence" value="ECO:0007669"/>
    <property type="project" value="TreeGrafter"/>
</dbReference>
<reference evidence="4" key="1">
    <citation type="submission" date="2025-08" db="UniProtKB">
        <authorList>
            <consortium name="RefSeq"/>
        </authorList>
    </citation>
    <scope>IDENTIFICATION</scope>
    <source>
        <tissue evidence="4">Whole body</tissue>
    </source>
</reference>
<evidence type="ECO:0000259" key="2">
    <source>
        <dbReference type="Pfam" id="PF25805"/>
    </source>
</evidence>
<keyword evidence="3" id="KW-1185">Reference proteome</keyword>
<sequence length="508" mass="60402">MENPTSETKPFLGGWRSKVTGIIYLNAYAQTERKKNERRVQTEFTMDKFTNMERNIGVQTNFFPDVRDRLVKSTLKDPSFKRDTDERVLESVVKIQRFYRAHHRQETANGASVRPKNTDRQRQIQPEPPNPYRSRDFVILNRTPPTTRTDFELLYNLLDRWRVRETETARSQLFEPSRLALCSLILSKEVELLRAIDAMKTTVKFKKKEKSYRKFLDELSKLVPWKNSRGEMIYVETERVQRARYFRDIFEQLSDDDRSVKDRLEVLRKLRRDTEPHTCKISDEVIRLLDQEIDLLIRNVDRSKLNWLRNRLKMAFLKLAREALRNECEDADLVGCVSKIVCRSCGRLLPIDKFPCDKEQRSLSCNYCLYVETRNEPRIVYEAYERLLRDLRRREAKLQCYISLAFVIDAKIVYHLVNDIWHGKSAISENDCLEELRLTRFRNDQEWSPWNCLLLNAEEASLHRKIKDPDNFYGAMILQKFYTKNLLAKARFKSILEFNSGHEQSESN</sequence>
<organism evidence="3 4">
    <name type="scientific">Ceratina calcarata</name>
    <dbReference type="NCBI Taxonomy" id="156304"/>
    <lineage>
        <taxon>Eukaryota</taxon>
        <taxon>Metazoa</taxon>
        <taxon>Ecdysozoa</taxon>
        <taxon>Arthropoda</taxon>
        <taxon>Hexapoda</taxon>
        <taxon>Insecta</taxon>
        <taxon>Pterygota</taxon>
        <taxon>Neoptera</taxon>
        <taxon>Endopterygota</taxon>
        <taxon>Hymenoptera</taxon>
        <taxon>Apocrita</taxon>
        <taxon>Aculeata</taxon>
        <taxon>Apoidea</taxon>
        <taxon>Anthophila</taxon>
        <taxon>Apidae</taxon>
        <taxon>Ceratina</taxon>
        <taxon>Zadontomerus</taxon>
    </lineage>
</organism>
<dbReference type="PANTHER" id="PTHR21074:SF0">
    <property type="entry name" value="IQ AND UBIQUITIN-LIKE DOMAIN-CONTAINING PROTEIN"/>
    <property type="match status" value="1"/>
</dbReference>